<keyword evidence="3" id="KW-0812">Transmembrane</keyword>
<feature type="domain" description="Phage tail tape measure protein" evidence="4">
    <location>
        <begin position="193"/>
        <end position="370"/>
    </location>
</feature>
<dbReference type="Gene3D" id="1.20.120.20">
    <property type="entry name" value="Apolipoprotein"/>
    <property type="match status" value="2"/>
</dbReference>
<dbReference type="AlphaFoldDB" id="A0A7X2P838"/>
<sequence>MAGGNIKGITIEIGGDTTKLSSALSQADKALKNTQKQLSEVERSLKFDPGNTDLLKDKQVLLADKINETKNKLEALQKAQKELDAEGVDKNSEEYKELQVQIDTTKSKLDGLNDEMKEFGSAGAQALQVAGSKISETGDKISGVGEKLTAGVTGPIVAAGAAAGAAWTEVDSAMDTIVTKTGASGAALDDMQQRAQNIATTIPTSFQSAGDAVGEVNTRFGATGDQLEQLSTQFIEFATINNQDVSGSIDTVQAAMAAYGLSADQAGLMLDTLNKAGQDTGVDVLKLASDMTTNSEALQEMGFNASDSAMFLANLDKSGVDSSVALTGLKAALKNATADGKTTGEAMQELSDKIKGSKDKTEAMQAAVEVFGAKAGPVLGAAIYDGKINLDALGTSMSDFSGNTADAFNATLDPADQFTTALNNLKAIGAQLFTTIQTMIAPVLDKVVQKLKDLNARFQEMTPEQQQMIIKIAAIAAAIGPVLVLVGKAVSTIGAITAGIGKLSGALSAASGATGALSGSMLAAAAPILAIVAVVAVLVAAFKHLWDTNEVFRNAMTAIWTQIKGIFTGFVDEVKERFASLGISMTDITNTLSAIWNGFCNLLAPVFEGVFQQIANVFQAVTDVIVGILDIFIGIFTGNWDQAWQGVQEVFGAIWDFIKNTFQNVLNIMEGILNTVCGWFGTTWSETWNNIKNVIVTVLTAIQSFFVTIWNAIVAVVTTVWNTIKNAITVTINAIATVITTVWNTIKTVTSTVWNAIVAVITTVWNGIKNAVTTAINAVNLVVTTVWNGIKTVTSTVWNGIKTAVSTVVNSIRDTVSSVFNAVKNTVTTVWNGIKSAIITPIETARDAVKNAIDKMKGFFNFEWKLPDIKLPHFSIEGKFSLNPPSVPHFAVDWYDRGGIFSSPTVIGVGEKRPEFVGALDDLRAIVREESAGASSAALNQIVELLTQIAGNPHGITVNQTINAEDTSYVGQQKQAAKELGRIARALT</sequence>
<dbReference type="InterPro" id="IPR016024">
    <property type="entry name" value="ARM-type_fold"/>
</dbReference>
<comment type="caution">
    <text evidence="5">The sequence shown here is derived from an EMBL/GenBank/DDBJ whole genome shotgun (WGS) entry which is preliminary data.</text>
</comment>
<gene>
    <name evidence="5" type="ORF">FYJ60_06580</name>
</gene>
<dbReference type="PANTHER" id="PTHR37813">
    <property type="entry name" value="FELS-2 PROPHAGE PROTEIN"/>
    <property type="match status" value="1"/>
</dbReference>
<evidence type="ECO:0000256" key="3">
    <source>
        <dbReference type="SAM" id="Phobius"/>
    </source>
</evidence>
<evidence type="ECO:0000313" key="5">
    <source>
        <dbReference type="EMBL" id="MST81978.1"/>
    </source>
</evidence>
<protein>
    <submittedName>
        <fullName evidence="5">Phage tail tape measure protein</fullName>
    </submittedName>
</protein>
<evidence type="ECO:0000256" key="2">
    <source>
        <dbReference type="SAM" id="Coils"/>
    </source>
</evidence>
<feature type="transmembrane region" description="Helical" evidence="3">
    <location>
        <begin position="493"/>
        <end position="517"/>
    </location>
</feature>
<proteinExistence type="predicted"/>
<keyword evidence="2" id="KW-0175">Coiled coil</keyword>
<dbReference type="EMBL" id="VUMV01000004">
    <property type="protein sequence ID" value="MST81978.1"/>
    <property type="molecule type" value="Genomic_DNA"/>
</dbReference>
<dbReference type="NCBIfam" id="TIGR01760">
    <property type="entry name" value="tape_meas_TP901"/>
    <property type="match status" value="1"/>
</dbReference>
<keyword evidence="3" id="KW-1133">Transmembrane helix</keyword>
<dbReference type="Proteomes" id="UP000466864">
    <property type="component" value="Unassembled WGS sequence"/>
</dbReference>
<keyword evidence="3" id="KW-0472">Membrane</keyword>
<feature type="coiled-coil region" evidence="2">
    <location>
        <begin position="24"/>
        <end position="115"/>
    </location>
</feature>
<keyword evidence="1" id="KW-1188">Viral release from host cell</keyword>
<dbReference type="InterPro" id="IPR010090">
    <property type="entry name" value="Phage_tape_meas"/>
</dbReference>
<feature type="transmembrane region" description="Helical" evidence="3">
    <location>
        <begin position="523"/>
        <end position="546"/>
    </location>
</feature>
<dbReference type="SUPFAM" id="SSF48371">
    <property type="entry name" value="ARM repeat"/>
    <property type="match status" value="1"/>
</dbReference>
<dbReference type="Pfam" id="PF10145">
    <property type="entry name" value="PhageMin_Tail"/>
    <property type="match status" value="1"/>
</dbReference>
<name>A0A7X2P838_9FIRM</name>
<accession>A0A7X2P838</accession>
<reference evidence="5 6" key="1">
    <citation type="submission" date="2019-08" db="EMBL/GenBank/DDBJ databases">
        <title>In-depth cultivation of the pig gut microbiome towards novel bacterial diversity and tailored functional studies.</title>
        <authorList>
            <person name="Wylensek D."/>
            <person name="Hitch T.C.A."/>
            <person name="Clavel T."/>
        </authorList>
    </citation>
    <scope>NUCLEOTIDE SEQUENCE [LARGE SCALE GENOMIC DNA]</scope>
    <source>
        <strain evidence="5 6">Oil+RF-744-WCA-WT-13</strain>
    </source>
</reference>
<evidence type="ECO:0000259" key="4">
    <source>
        <dbReference type="Pfam" id="PF10145"/>
    </source>
</evidence>
<dbReference type="RefSeq" id="WP_154457893.1">
    <property type="nucleotide sequence ID" value="NZ_VUMV01000004.1"/>
</dbReference>
<keyword evidence="6" id="KW-1185">Reference proteome</keyword>
<feature type="transmembrane region" description="Helical" evidence="3">
    <location>
        <begin position="468"/>
        <end position="486"/>
    </location>
</feature>
<evidence type="ECO:0000256" key="1">
    <source>
        <dbReference type="ARBA" id="ARBA00022612"/>
    </source>
</evidence>
<feature type="transmembrane region" description="Helical" evidence="3">
    <location>
        <begin position="694"/>
        <end position="721"/>
    </location>
</feature>
<dbReference type="PANTHER" id="PTHR37813:SF1">
    <property type="entry name" value="FELS-2 PROPHAGE PROTEIN"/>
    <property type="match status" value="1"/>
</dbReference>
<evidence type="ECO:0000313" key="6">
    <source>
        <dbReference type="Proteomes" id="UP000466864"/>
    </source>
</evidence>
<organism evidence="5 6">
    <name type="scientific">Bilifractor porci</name>
    <dbReference type="NCBI Taxonomy" id="2606636"/>
    <lineage>
        <taxon>Bacteria</taxon>
        <taxon>Bacillati</taxon>
        <taxon>Bacillota</taxon>
        <taxon>Clostridia</taxon>
        <taxon>Lachnospirales</taxon>
        <taxon>Lachnospiraceae</taxon>
        <taxon>Bilifractor</taxon>
    </lineage>
</organism>